<accession>A0A1J5SJ59</accession>
<dbReference type="InterPro" id="IPR014729">
    <property type="entry name" value="Rossmann-like_a/b/a_fold"/>
</dbReference>
<reference evidence="11" key="1">
    <citation type="submission" date="2016-10" db="EMBL/GenBank/DDBJ databases">
        <title>Sequence of Gallionella enrichment culture.</title>
        <authorList>
            <person name="Poehlein A."/>
            <person name="Muehling M."/>
            <person name="Daniel R."/>
        </authorList>
    </citation>
    <scope>NUCLEOTIDE SEQUENCE</scope>
</reference>
<evidence type="ECO:0000256" key="3">
    <source>
        <dbReference type="ARBA" id="ARBA00022598"/>
    </source>
</evidence>
<proteinExistence type="inferred from homology"/>
<dbReference type="Gene3D" id="3.40.50.620">
    <property type="entry name" value="HUPs"/>
    <property type="match status" value="2"/>
</dbReference>
<comment type="similarity">
    <text evidence="1">Belongs to the class-I aminoacyl-tRNA synthetase family. Glutamate--tRNA ligase type 1 subfamily.</text>
</comment>
<keyword evidence="6" id="KW-0648">Protein biosynthesis</keyword>
<comment type="caution">
    <text evidence="11">The sequence shown here is derived from an EMBL/GenBank/DDBJ whole genome shotgun (WGS) entry which is preliminary data.</text>
</comment>
<protein>
    <recommendedName>
        <fullName evidence="2">glutamate--tRNA ligase</fullName>
        <ecNumber evidence="2">6.1.1.17</ecNumber>
    </recommendedName>
    <alternativeName>
        <fullName evidence="8">Glutamyl-tRNA synthetase</fullName>
    </alternativeName>
</protein>
<evidence type="ECO:0000256" key="5">
    <source>
        <dbReference type="ARBA" id="ARBA00022840"/>
    </source>
</evidence>
<dbReference type="InterPro" id="IPR049940">
    <property type="entry name" value="GluQ/Sye"/>
</dbReference>
<evidence type="ECO:0000256" key="4">
    <source>
        <dbReference type="ARBA" id="ARBA00022741"/>
    </source>
</evidence>
<dbReference type="InterPro" id="IPR020751">
    <property type="entry name" value="aa-tRNA-synth_I_codon-bd_sub2"/>
</dbReference>
<gene>
    <name evidence="11" type="primary">gltX1_2</name>
    <name evidence="11" type="ORF">GALL_138110</name>
</gene>
<keyword evidence="7" id="KW-0030">Aminoacyl-tRNA synthetase</keyword>
<evidence type="ECO:0000256" key="6">
    <source>
        <dbReference type="ARBA" id="ARBA00022917"/>
    </source>
</evidence>
<dbReference type="HAMAP" id="MF_00022">
    <property type="entry name" value="Glu_tRNA_synth_type1"/>
    <property type="match status" value="1"/>
</dbReference>
<evidence type="ECO:0000256" key="1">
    <source>
        <dbReference type="ARBA" id="ARBA00007894"/>
    </source>
</evidence>
<evidence type="ECO:0000256" key="8">
    <source>
        <dbReference type="ARBA" id="ARBA00030865"/>
    </source>
</evidence>
<evidence type="ECO:0000259" key="10">
    <source>
        <dbReference type="Pfam" id="PF19269"/>
    </source>
</evidence>
<dbReference type="EMBL" id="MLJW01000060">
    <property type="protein sequence ID" value="OIR04080.1"/>
    <property type="molecule type" value="Genomic_DNA"/>
</dbReference>
<sequence length="438" mass="49545">MSQVRVRFAPSPTGFFHIGSARTALFNWLYARHTGGVFVLRIEDTDQARNSEEFLNVIYDSLTWLGMTWDEGPKVGGNYGPYRQSERAAVYAEYLEKLKATGRTYEKDGALFFRISGEPQVIDDAIRGRVERVEEKDFVIVRSDGSPVFHFVNVVDDITMAITHVIRGEDHLSNTSKHTELFKALGAPLPVYAHIPLILKQNGPGKMSKRDQGALIEEYQRRSYIPEALVNFLSLLGWNPKDDTEKMPIAEIIRRFDLPGINQSNARFDEKKLAHMNMAYLLEMPADRFQRLAREHFRRHQVAAAEWPDAAYFAEVMTLAQPKIKAFEELPDYTAYFFSEDYAIDPKVREKVLAKGEPAARLRELIDALRNADFSTDSAVEETIKQVATAGGRGFGDYQAVARLAVSGTNVGPSITGMFRVLGRERVLARLDRFLATL</sequence>
<dbReference type="InterPro" id="IPR008925">
    <property type="entry name" value="aa_tRNA-synth_I_cd-bd_sf"/>
</dbReference>
<dbReference type="InterPro" id="IPR033910">
    <property type="entry name" value="GluRS_core"/>
</dbReference>
<evidence type="ECO:0000256" key="2">
    <source>
        <dbReference type="ARBA" id="ARBA00012835"/>
    </source>
</evidence>
<dbReference type="CDD" id="cd00808">
    <property type="entry name" value="GluRS_core"/>
    <property type="match status" value="1"/>
</dbReference>
<dbReference type="SUPFAM" id="SSF52374">
    <property type="entry name" value="Nucleotidylyl transferase"/>
    <property type="match status" value="1"/>
</dbReference>
<dbReference type="InterPro" id="IPR004527">
    <property type="entry name" value="Glu-tRNA-ligase_bac/mito"/>
</dbReference>
<dbReference type="Pfam" id="PF19269">
    <property type="entry name" value="Anticodon_2"/>
    <property type="match status" value="1"/>
</dbReference>
<dbReference type="Pfam" id="PF00749">
    <property type="entry name" value="tRNA-synt_1c"/>
    <property type="match status" value="2"/>
</dbReference>
<dbReference type="GO" id="GO:0005524">
    <property type="term" value="F:ATP binding"/>
    <property type="evidence" value="ECO:0007669"/>
    <property type="project" value="UniProtKB-KW"/>
</dbReference>
<dbReference type="InterPro" id="IPR000924">
    <property type="entry name" value="Glu/Gln-tRNA-synth"/>
</dbReference>
<dbReference type="PANTHER" id="PTHR43311">
    <property type="entry name" value="GLUTAMATE--TRNA LIGASE"/>
    <property type="match status" value="1"/>
</dbReference>
<dbReference type="GO" id="GO:0004818">
    <property type="term" value="F:glutamate-tRNA ligase activity"/>
    <property type="evidence" value="ECO:0007669"/>
    <property type="project" value="UniProtKB-EC"/>
</dbReference>
<evidence type="ECO:0000313" key="11">
    <source>
        <dbReference type="EMBL" id="OIR04080.1"/>
    </source>
</evidence>
<evidence type="ECO:0000256" key="7">
    <source>
        <dbReference type="ARBA" id="ARBA00023146"/>
    </source>
</evidence>
<organism evidence="11">
    <name type="scientific">mine drainage metagenome</name>
    <dbReference type="NCBI Taxonomy" id="410659"/>
    <lineage>
        <taxon>unclassified sequences</taxon>
        <taxon>metagenomes</taxon>
        <taxon>ecological metagenomes</taxon>
    </lineage>
</organism>
<keyword evidence="5" id="KW-0067">ATP-binding</keyword>
<dbReference type="GO" id="GO:0000049">
    <property type="term" value="F:tRNA binding"/>
    <property type="evidence" value="ECO:0007669"/>
    <property type="project" value="InterPro"/>
</dbReference>
<dbReference type="PRINTS" id="PR00987">
    <property type="entry name" value="TRNASYNTHGLU"/>
</dbReference>
<feature type="domain" description="Glutamyl/glutaminyl-tRNA synthetase class Ib catalytic" evidence="9">
    <location>
        <begin position="119"/>
        <end position="274"/>
    </location>
</feature>
<evidence type="ECO:0000259" key="9">
    <source>
        <dbReference type="Pfam" id="PF00749"/>
    </source>
</evidence>
<dbReference type="EC" id="6.1.1.17" evidence="2"/>
<dbReference type="PANTHER" id="PTHR43311:SF2">
    <property type="entry name" value="GLUTAMATE--TRNA LIGASE, MITOCHONDRIAL-RELATED"/>
    <property type="match status" value="1"/>
</dbReference>
<dbReference type="GO" id="GO:0008270">
    <property type="term" value="F:zinc ion binding"/>
    <property type="evidence" value="ECO:0007669"/>
    <property type="project" value="InterPro"/>
</dbReference>
<keyword evidence="3 11" id="KW-0436">Ligase</keyword>
<dbReference type="GO" id="GO:0005829">
    <property type="term" value="C:cytosol"/>
    <property type="evidence" value="ECO:0007669"/>
    <property type="project" value="TreeGrafter"/>
</dbReference>
<dbReference type="AlphaFoldDB" id="A0A1J5SJ59"/>
<feature type="domain" description="Aminoacyl-tRNA synthetase class I anticodon-binding" evidence="10">
    <location>
        <begin position="294"/>
        <end position="434"/>
    </location>
</feature>
<dbReference type="Gene3D" id="1.10.10.350">
    <property type="match status" value="1"/>
</dbReference>
<name>A0A1J5SJ59_9ZZZZ</name>
<dbReference type="InterPro" id="IPR045462">
    <property type="entry name" value="aa-tRNA-synth_I_cd-bd"/>
</dbReference>
<dbReference type="GO" id="GO:0006424">
    <property type="term" value="P:glutamyl-tRNA aminoacylation"/>
    <property type="evidence" value="ECO:0007669"/>
    <property type="project" value="InterPro"/>
</dbReference>
<dbReference type="SUPFAM" id="SSF48163">
    <property type="entry name" value="An anticodon-binding domain of class I aminoacyl-tRNA synthetases"/>
    <property type="match status" value="1"/>
</dbReference>
<keyword evidence="4" id="KW-0547">Nucleotide-binding</keyword>
<dbReference type="InterPro" id="IPR020058">
    <property type="entry name" value="Glu/Gln-tRNA-synth_Ib_cat-dom"/>
</dbReference>
<feature type="domain" description="Glutamyl/glutaminyl-tRNA synthetase class Ib catalytic" evidence="9">
    <location>
        <begin position="3"/>
        <end position="107"/>
    </location>
</feature>